<dbReference type="GO" id="GO:0003676">
    <property type="term" value="F:nucleic acid binding"/>
    <property type="evidence" value="ECO:0007669"/>
    <property type="project" value="InterPro"/>
</dbReference>
<dbReference type="InterPro" id="IPR003604">
    <property type="entry name" value="Matrin/U1-like-C_Znf_C2H2"/>
</dbReference>
<dbReference type="EMBL" id="JACGCM010001026">
    <property type="protein sequence ID" value="KAF6162469.1"/>
    <property type="molecule type" value="Genomic_DNA"/>
</dbReference>
<dbReference type="Gene3D" id="3.30.160.60">
    <property type="entry name" value="Classic Zinc Finger"/>
    <property type="match status" value="2"/>
</dbReference>
<protein>
    <recommendedName>
        <fullName evidence="5">U1-type domain-containing protein</fullName>
    </recommendedName>
</protein>
<dbReference type="Proteomes" id="UP000541444">
    <property type="component" value="Unassembled WGS sequence"/>
</dbReference>
<gene>
    <name evidence="6" type="ORF">GIB67_026307</name>
</gene>
<feature type="domain" description="U1-type" evidence="5">
    <location>
        <begin position="160"/>
        <end position="194"/>
    </location>
</feature>
<evidence type="ECO:0000256" key="4">
    <source>
        <dbReference type="SAM" id="MobiDB-lite"/>
    </source>
</evidence>
<evidence type="ECO:0000313" key="6">
    <source>
        <dbReference type="EMBL" id="KAF6162469.1"/>
    </source>
</evidence>
<accession>A0A7J7N5I2</accession>
<dbReference type="OrthoDB" id="10009287at2759"/>
<evidence type="ECO:0000259" key="5">
    <source>
        <dbReference type="SMART" id="SM00451"/>
    </source>
</evidence>
<feature type="compositionally biased region" description="Polar residues" evidence="4">
    <location>
        <begin position="312"/>
        <end position="321"/>
    </location>
</feature>
<dbReference type="InterPro" id="IPR036236">
    <property type="entry name" value="Znf_C2H2_sf"/>
</dbReference>
<feature type="compositionally biased region" description="Polar residues" evidence="4">
    <location>
        <begin position="331"/>
        <end position="340"/>
    </location>
</feature>
<sequence>MDFRFREQGLMPRSNIMMMRSAPLGGATRREMEKEMIREEIRVAEIFRRRELEAEVRREMALERDLVFQPLDRFSAPSPPSMRFAPRVPILHHRPVEFRYKEMRHMIPFQRDAEIAKVEKVMILNKPTVSNGVGTKRKFGAIGEASNHRPTGVSNKITPQTEWFCALCQVSATCEQGLNDHFEGKKHKKKEAEIRGNQIAVKDVRSNSDSQPNRSNKRIIHVKLAGASSKLRNPSKKLRKDKGKRKFQFWCNACGIGCHSEIVLNNHKVGKKHIENIGSSTTQKVESKVEEETERVMKTADEKVDGGEKTPEPTQQVLTESPENKLKDHTANLNTSSQAGGNLQVSTSVISL</sequence>
<dbReference type="AlphaFoldDB" id="A0A7J7N5I2"/>
<dbReference type="GO" id="GO:0008270">
    <property type="term" value="F:zinc ion binding"/>
    <property type="evidence" value="ECO:0007669"/>
    <property type="project" value="UniProtKB-KW"/>
</dbReference>
<dbReference type="InterPro" id="IPR022755">
    <property type="entry name" value="Znf_C2H2_jaz"/>
</dbReference>
<keyword evidence="2" id="KW-0863">Zinc-finger</keyword>
<comment type="caution">
    <text evidence="6">The sequence shown here is derived from an EMBL/GenBank/DDBJ whole genome shotgun (WGS) entry which is preliminary data.</text>
</comment>
<dbReference type="PANTHER" id="PTHR47487:SF8">
    <property type="entry name" value="OS08G0270900 PROTEIN"/>
    <property type="match status" value="1"/>
</dbReference>
<dbReference type="SUPFAM" id="SSF57667">
    <property type="entry name" value="beta-beta-alpha zinc fingers"/>
    <property type="match status" value="2"/>
</dbReference>
<dbReference type="Pfam" id="PF12171">
    <property type="entry name" value="zf-C2H2_jaz"/>
    <property type="match status" value="1"/>
</dbReference>
<keyword evidence="1" id="KW-0479">Metal-binding</keyword>
<keyword evidence="7" id="KW-1185">Reference proteome</keyword>
<evidence type="ECO:0000256" key="1">
    <source>
        <dbReference type="ARBA" id="ARBA00022723"/>
    </source>
</evidence>
<evidence type="ECO:0000313" key="7">
    <source>
        <dbReference type="Proteomes" id="UP000541444"/>
    </source>
</evidence>
<keyword evidence="3" id="KW-0862">Zinc</keyword>
<name>A0A7J7N5I2_9MAGN</name>
<feature type="compositionally biased region" description="Basic and acidic residues" evidence="4">
    <location>
        <begin position="285"/>
        <end position="311"/>
    </location>
</feature>
<evidence type="ECO:0000256" key="3">
    <source>
        <dbReference type="ARBA" id="ARBA00022833"/>
    </source>
</evidence>
<reference evidence="6 7" key="1">
    <citation type="journal article" date="2020" name="IScience">
        <title>Genome Sequencing of the Endangered Kingdonia uniflora (Circaeasteraceae, Ranunculales) Reveals Potential Mechanisms of Evolutionary Specialization.</title>
        <authorList>
            <person name="Sun Y."/>
            <person name="Deng T."/>
            <person name="Zhang A."/>
            <person name="Moore M.J."/>
            <person name="Landis J.B."/>
            <person name="Lin N."/>
            <person name="Zhang H."/>
            <person name="Zhang X."/>
            <person name="Huang J."/>
            <person name="Zhang X."/>
            <person name="Sun H."/>
            <person name="Wang H."/>
        </authorList>
    </citation>
    <scope>NUCLEOTIDE SEQUENCE [LARGE SCALE GENOMIC DNA]</scope>
    <source>
        <strain evidence="6">TB1705</strain>
        <tissue evidence="6">Leaf</tissue>
    </source>
</reference>
<proteinExistence type="predicted"/>
<organism evidence="6 7">
    <name type="scientific">Kingdonia uniflora</name>
    <dbReference type="NCBI Taxonomy" id="39325"/>
    <lineage>
        <taxon>Eukaryota</taxon>
        <taxon>Viridiplantae</taxon>
        <taxon>Streptophyta</taxon>
        <taxon>Embryophyta</taxon>
        <taxon>Tracheophyta</taxon>
        <taxon>Spermatophyta</taxon>
        <taxon>Magnoliopsida</taxon>
        <taxon>Ranunculales</taxon>
        <taxon>Circaeasteraceae</taxon>
        <taxon>Kingdonia</taxon>
    </lineage>
</organism>
<dbReference type="InterPro" id="IPR013087">
    <property type="entry name" value="Znf_C2H2_type"/>
</dbReference>
<feature type="domain" description="U1-type" evidence="5">
    <location>
        <begin position="246"/>
        <end position="280"/>
    </location>
</feature>
<evidence type="ECO:0000256" key="2">
    <source>
        <dbReference type="ARBA" id="ARBA00022771"/>
    </source>
</evidence>
<dbReference type="SMART" id="SM00451">
    <property type="entry name" value="ZnF_U1"/>
    <property type="match status" value="2"/>
</dbReference>
<dbReference type="Pfam" id="PF12874">
    <property type="entry name" value="zf-met"/>
    <property type="match status" value="1"/>
</dbReference>
<dbReference type="PANTHER" id="PTHR47487">
    <property type="entry name" value="OS06G0651300 PROTEIN-RELATED"/>
    <property type="match status" value="1"/>
</dbReference>
<feature type="region of interest" description="Disordered" evidence="4">
    <location>
        <begin position="282"/>
        <end position="340"/>
    </location>
</feature>